<accession>A0A9P8IJX8</accession>
<feature type="region of interest" description="Disordered" evidence="1">
    <location>
        <begin position="40"/>
        <end position="80"/>
    </location>
</feature>
<feature type="compositionally biased region" description="Polar residues" evidence="1">
    <location>
        <begin position="127"/>
        <end position="136"/>
    </location>
</feature>
<feature type="region of interest" description="Disordered" evidence="1">
    <location>
        <begin position="108"/>
        <end position="179"/>
    </location>
</feature>
<dbReference type="AlphaFoldDB" id="A0A9P8IJX8"/>
<organism evidence="2 3">
    <name type="scientific">Trichoglossum hirsutum</name>
    <dbReference type="NCBI Taxonomy" id="265104"/>
    <lineage>
        <taxon>Eukaryota</taxon>
        <taxon>Fungi</taxon>
        <taxon>Dikarya</taxon>
        <taxon>Ascomycota</taxon>
        <taxon>Pezizomycotina</taxon>
        <taxon>Geoglossomycetes</taxon>
        <taxon>Geoglossales</taxon>
        <taxon>Geoglossaceae</taxon>
        <taxon>Trichoglossum</taxon>
    </lineage>
</organism>
<proteinExistence type="predicted"/>
<dbReference type="Proteomes" id="UP000750711">
    <property type="component" value="Unassembled WGS sequence"/>
</dbReference>
<comment type="caution">
    <text evidence="2">The sequence shown here is derived from an EMBL/GenBank/DDBJ whole genome shotgun (WGS) entry which is preliminary data.</text>
</comment>
<reference evidence="2" key="1">
    <citation type="submission" date="2021-03" db="EMBL/GenBank/DDBJ databases">
        <title>Comparative genomics and phylogenomic investigation of the class Geoglossomycetes provide insights into ecological specialization and systematics.</title>
        <authorList>
            <person name="Melie T."/>
            <person name="Pirro S."/>
            <person name="Miller A.N."/>
            <person name="Quandt A."/>
        </authorList>
    </citation>
    <scope>NUCLEOTIDE SEQUENCE</scope>
    <source>
        <strain evidence="2">CAQ_001_2017</strain>
    </source>
</reference>
<feature type="compositionally biased region" description="Basic and acidic residues" evidence="1">
    <location>
        <begin position="43"/>
        <end position="58"/>
    </location>
</feature>
<feature type="compositionally biased region" description="Polar residues" evidence="1">
    <location>
        <begin position="59"/>
        <end position="69"/>
    </location>
</feature>
<gene>
    <name evidence="2" type="ORF">GP486_006744</name>
</gene>
<feature type="compositionally biased region" description="Basic and acidic residues" evidence="1">
    <location>
        <begin position="108"/>
        <end position="119"/>
    </location>
</feature>
<protein>
    <submittedName>
        <fullName evidence="2">Uncharacterized protein</fullName>
    </submittedName>
</protein>
<keyword evidence="3" id="KW-1185">Reference proteome</keyword>
<dbReference type="EMBL" id="JAGHQM010001618">
    <property type="protein sequence ID" value="KAH0553063.1"/>
    <property type="molecule type" value="Genomic_DNA"/>
</dbReference>
<sequence>MNEYSNCVMITAGVPTAPAYSSMVGGLGITPHEYIVSSLPSGEAEHNRTTQNTHKDPGESSSVTTGVHQQQEDIELEERHQALEQQRARLLRQLEVRKLEDEIRMLSRNADGHAERDEGGPGADVQSVHSGTQSHVSGKRPNPDTKDVQELSASVQRRLKHGTRLQIEGPEKYNSQNIR</sequence>
<evidence type="ECO:0000313" key="3">
    <source>
        <dbReference type="Proteomes" id="UP000750711"/>
    </source>
</evidence>
<evidence type="ECO:0000256" key="1">
    <source>
        <dbReference type="SAM" id="MobiDB-lite"/>
    </source>
</evidence>
<evidence type="ECO:0000313" key="2">
    <source>
        <dbReference type="EMBL" id="KAH0553063.1"/>
    </source>
</evidence>
<name>A0A9P8IJX8_9PEZI</name>